<organism evidence="1 2">
    <name type="scientific">Candidatus Jorgensenbacteria bacterium GW2011_GWA2_45_13</name>
    <dbReference type="NCBI Taxonomy" id="1618662"/>
    <lineage>
        <taxon>Bacteria</taxon>
        <taxon>Candidatus Joergenseniibacteriota</taxon>
    </lineage>
</organism>
<protein>
    <recommendedName>
        <fullName evidence="3">Fibronectin type-III domain-containing protein</fullName>
    </recommendedName>
</protein>
<sequence length="145" mass="15946">SKLGSMAGDLIIKNTSVASGDELLDQYFGKFDKNNIQVPVYKDGGLEPDTVYLYRVRTVYDDGSGRVTAWDNLGAAKTLLNNSGPNLGQVRAVCTRNSYCDFSIQGVQSTFDVFRNPKQESSLQQCAVNADCRDVGRSGQSYQER</sequence>
<reference evidence="1 2" key="1">
    <citation type="journal article" date="2015" name="Nature">
        <title>rRNA introns, odd ribosomes, and small enigmatic genomes across a large radiation of phyla.</title>
        <authorList>
            <person name="Brown C.T."/>
            <person name="Hug L.A."/>
            <person name="Thomas B.C."/>
            <person name="Sharon I."/>
            <person name="Castelle C.J."/>
            <person name="Singh A."/>
            <person name="Wilkins M.J."/>
            <person name="Williams K.H."/>
            <person name="Banfield J.F."/>
        </authorList>
    </citation>
    <scope>NUCLEOTIDE SEQUENCE [LARGE SCALE GENOMIC DNA]</scope>
</reference>
<evidence type="ECO:0000313" key="1">
    <source>
        <dbReference type="EMBL" id="KKT91423.1"/>
    </source>
</evidence>
<dbReference type="CDD" id="cd00063">
    <property type="entry name" value="FN3"/>
    <property type="match status" value="1"/>
</dbReference>
<feature type="non-terminal residue" evidence="1">
    <location>
        <position position="1"/>
    </location>
</feature>
<evidence type="ECO:0008006" key="3">
    <source>
        <dbReference type="Google" id="ProtNLM"/>
    </source>
</evidence>
<gene>
    <name evidence="1" type="ORF">UW92_C0012G0001</name>
</gene>
<dbReference type="InterPro" id="IPR003961">
    <property type="entry name" value="FN3_dom"/>
</dbReference>
<proteinExistence type="predicted"/>
<evidence type="ECO:0000313" key="2">
    <source>
        <dbReference type="Proteomes" id="UP000033966"/>
    </source>
</evidence>
<dbReference type="Proteomes" id="UP000033966">
    <property type="component" value="Unassembled WGS sequence"/>
</dbReference>
<dbReference type="EMBL" id="LCKF01000012">
    <property type="protein sequence ID" value="KKT91423.1"/>
    <property type="molecule type" value="Genomic_DNA"/>
</dbReference>
<accession>A0A0G1L6N6</accession>
<comment type="caution">
    <text evidence="1">The sequence shown here is derived from an EMBL/GenBank/DDBJ whole genome shotgun (WGS) entry which is preliminary data.</text>
</comment>
<dbReference type="AlphaFoldDB" id="A0A0G1L6N6"/>
<name>A0A0G1L6N6_9BACT</name>